<gene>
    <name evidence="1" type="ORF">CGGC5_v001562</name>
</gene>
<proteinExistence type="predicted"/>
<dbReference type="EMBL" id="ANPB02000001">
    <property type="protein sequence ID" value="KAF4492172.1"/>
    <property type="molecule type" value="Genomic_DNA"/>
</dbReference>
<evidence type="ECO:0000313" key="1">
    <source>
        <dbReference type="EMBL" id="KAF4492172.1"/>
    </source>
</evidence>
<name>A0A7J6JR02_COLFN</name>
<sequence>MTALCSRNLASVQRNQRSVPIPRLVVIDSRPRKHLGSFELRRIISLGESQVWEVPLAETRLPRQGRIWLMEEVAWQSQ</sequence>
<accession>A0A7J6JR02</accession>
<protein>
    <submittedName>
        <fullName evidence="1">Uncharacterized protein</fullName>
    </submittedName>
</protein>
<dbReference type="RefSeq" id="XP_066009876.1">
    <property type="nucleotide sequence ID" value="XM_066150852.1"/>
</dbReference>
<reference evidence="1 2" key="2">
    <citation type="submission" date="2020-04" db="EMBL/GenBank/DDBJ databases">
        <title>Genome sequencing and assembly of multiple isolates from the Colletotrichum gloeosporioides species complex.</title>
        <authorList>
            <person name="Gan P."/>
            <person name="Shirasu K."/>
        </authorList>
    </citation>
    <scope>NUCLEOTIDE SEQUENCE [LARGE SCALE GENOMIC DNA]</scope>
    <source>
        <strain evidence="1 2">Nara gc5</strain>
    </source>
</reference>
<dbReference type="OrthoDB" id="10278870at2759"/>
<comment type="caution">
    <text evidence="1">The sequence shown here is derived from an EMBL/GenBank/DDBJ whole genome shotgun (WGS) entry which is preliminary data.</text>
</comment>
<dbReference type="GeneID" id="90979620"/>
<dbReference type="AlphaFoldDB" id="A0A7J6JR02"/>
<dbReference type="Proteomes" id="UP000011096">
    <property type="component" value="Unassembled WGS sequence"/>
</dbReference>
<organism evidence="1 2">
    <name type="scientific">Colletotrichum fructicola (strain Nara gc5)</name>
    <name type="common">Anthracnose fungus</name>
    <name type="synonym">Colletotrichum gloeosporioides (strain Nara gc5)</name>
    <dbReference type="NCBI Taxonomy" id="1213859"/>
    <lineage>
        <taxon>Eukaryota</taxon>
        <taxon>Fungi</taxon>
        <taxon>Dikarya</taxon>
        <taxon>Ascomycota</taxon>
        <taxon>Pezizomycotina</taxon>
        <taxon>Sordariomycetes</taxon>
        <taxon>Hypocreomycetidae</taxon>
        <taxon>Glomerellales</taxon>
        <taxon>Glomerellaceae</taxon>
        <taxon>Colletotrichum</taxon>
        <taxon>Colletotrichum gloeosporioides species complex</taxon>
    </lineage>
</organism>
<reference evidence="1 2" key="1">
    <citation type="submission" date="2012-08" db="EMBL/GenBank/DDBJ databases">
        <authorList>
            <person name="Gan P.H.P."/>
            <person name="Ikeda K."/>
            <person name="Irieda H."/>
            <person name="Narusaka M."/>
            <person name="O'Connell R.J."/>
            <person name="Narusaka Y."/>
            <person name="Takano Y."/>
            <person name="Kubo Y."/>
            <person name="Shirasu K."/>
        </authorList>
    </citation>
    <scope>NUCLEOTIDE SEQUENCE [LARGE SCALE GENOMIC DNA]</scope>
    <source>
        <strain evidence="1 2">Nara gc5</strain>
    </source>
</reference>
<keyword evidence="2" id="KW-1185">Reference proteome</keyword>
<dbReference type="InParanoid" id="A0A7J6JR02"/>
<evidence type="ECO:0000313" key="2">
    <source>
        <dbReference type="Proteomes" id="UP000011096"/>
    </source>
</evidence>